<dbReference type="GO" id="GO:0004462">
    <property type="term" value="F:lactoylglutathione lyase activity"/>
    <property type="evidence" value="ECO:0007669"/>
    <property type="project" value="UniProtKB-EC"/>
</dbReference>
<protein>
    <submittedName>
        <fullName evidence="3">Lactoylglutathione lyase</fullName>
        <ecNumber evidence="3">4.4.1.5</ecNumber>
    </submittedName>
</protein>
<dbReference type="AlphaFoldDB" id="A0A364MYE2"/>
<keyword evidence="4" id="KW-1185">Reference proteome</keyword>
<feature type="domain" description="VOC" evidence="2">
    <location>
        <begin position="26"/>
        <end position="185"/>
    </location>
</feature>
<comment type="caution">
    <text evidence="3">The sequence shown here is derived from an EMBL/GenBank/DDBJ whole genome shotgun (WGS) entry which is preliminary data.</text>
</comment>
<dbReference type="SUPFAM" id="SSF54593">
    <property type="entry name" value="Glyoxalase/Bleomycin resistance protein/Dihydroxybiphenyl dioxygenase"/>
    <property type="match status" value="1"/>
</dbReference>
<evidence type="ECO:0000256" key="1">
    <source>
        <dbReference type="ARBA" id="ARBA00022723"/>
    </source>
</evidence>
<sequence>MRLGQRYALGLTSLAMTSNHSAKGFRLNHVGLRVADMEKSIEFYSSVFGMEELYRMPLDTVTVVFLGYADSADSDLPVFARQGVLELVCAKKSSEATHELNKHPDSRFVKLAFTVPNLETAVKYLTSQNVNFVKKAGTADGSEVAASFLGCEAPGKGYDKSLWEAVVPIPFVQDPDGYLIEIIPY</sequence>
<reference evidence="4" key="1">
    <citation type="submission" date="2018-05" db="EMBL/GenBank/DDBJ databases">
        <title>Draft genome sequence of Stemphylium lycopersici strain CIDEFI 213.</title>
        <authorList>
            <person name="Medina R."/>
            <person name="Franco M.E.E."/>
            <person name="Lucentini C.G."/>
            <person name="Saparrat M.C.N."/>
            <person name="Balatti P.A."/>
        </authorList>
    </citation>
    <scope>NUCLEOTIDE SEQUENCE [LARGE SCALE GENOMIC DNA]</scope>
    <source>
        <strain evidence="4">CIDEFI 213</strain>
    </source>
</reference>
<keyword evidence="3" id="KW-0456">Lyase</keyword>
<evidence type="ECO:0000259" key="2">
    <source>
        <dbReference type="PROSITE" id="PS51819"/>
    </source>
</evidence>
<proteinExistence type="predicted"/>
<dbReference type="PROSITE" id="PS00934">
    <property type="entry name" value="GLYOXALASE_I_1"/>
    <property type="match status" value="1"/>
</dbReference>
<organism evidence="3 4">
    <name type="scientific">Stemphylium lycopersici</name>
    <name type="common">Tomato gray leaf spot disease fungus</name>
    <name type="synonym">Thyrospora lycopersici</name>
    <dbReference type="NCBI Taxonomy" id="183478"/>
    <lineage>
        <taxon>Eukaryota</taxon>
        <taxon>Fungi</taxon>
        <taxon>Dikarya</taxon>
        <taxon>Ascomycota</taxon>
        <taxon>Pezizomycotina</taxon>
        <taxon>Dothideomycetes</taxon>
        <taxon>Pleosporomycetidae</taxon>
        <taxon>Pleosporales</taxon>
        <taxon>Pleosporineae</taxon>
        <taxon>Pleosporaceae</taxon>
        <taxon>Stemphylium</taxon>
    </lineage>
</organism>
<dbReference type="InterPro" id="IPR029068">
    <property type="entry name" value="Glyas_Bleomycin-R_OHBP_Dase"/>
</dbReference>
<dbReference type="Pfam" id="PF00903">
    <property type="entry name" value="Glyoxalase"/>
    <property type="match status" value="1"/>
</dbReference>
<evidence type="ECO:0000313" key="3">
    <source>
        <dbReference type="EMBL" id="RAR06984.1"/>
    </source>
</evidence>
<accession>A0A364MYE2</accession>
<dbReference type="InterPro" id="IPR037523">
    <property type="entry name" value="VOC_core"/>
</dbReference>
<dbReference type="Proteomes" id="UP000249619">
    <property type="component" value="Unassembled WGS sequence"/>
</dbReference>
<dbReference type="OrthoDB" id="16820at2759"/>
<dbReference type="GO" id="GO:0046872">
    <property type="term" value="F:metal ion binding"/>
    <property type="evidence" value="ECO:0007669"/>
    <property type="project" value="UniProtKB-KW"/>
</dbReference>
<keyword evidence="1" id="KW-0479">Metal-binding</keyword>
<dbReference type="STRING" id="183478.A0A364MYE2"/>
<evidence type="ECO:0000313" key="4">
    <source>
        <dbReference type="Proteomes" id="UP000249619"/>
    </source>
</evidence>
<dbReference type="PANTHER" id="PTHR10374:SF30">
    <property type="entry name" value="LACTOYLGLUTATHIONE LYASE"/>
    <property type="match status" value="1"/>
</dbReference>
<dbReference type="PANTHER" id="PTHR10374">
    <property type="entry name" value="LACTOYLGLUTATHIONE LYASE GLYOXALASE I"/>
    <property type="match status" value="1"/>
</dbReference>
<dbReference type="InterPro" id="IPR018146">
    <property type="entry name" value="Glyoxalase_1_CS"/>
</dbReference>
<dbReference type="PROSITE" id="PS51819">
    <property type="entry name" value="VOC"/>
    <property type="match status" value="1"/>
</dbReference>
<dbReference type="InterPro" id="IPR004360">
    <property type="entry name" value="Glyas_Fos-R_dOase_dom"/>
</dbReference>
<gene>
    <name evidence="3" type="ORF">DDE83_006705</name>
</gene>
<name>A0A364MYE2_STELY</name>
<dbReference type="EC" id="4.4.1.5" evidence="3"/>
<dbReference type="EMBL" id="QGDH01000107">
    <property type="protein sequence ID" value="RAR06984.1"/>
    <property type="molecule type" value="Genomic_DNA"/>
</dbReference>
<dbReference type="Gene3D" id="3.10.180.10">
    <property type="entry name" value="2,3-Dihydroxybiphenyl 1,2-Dioxygenase, domain 1"/>
    <property type="match status" value="1"/>
</dbReference>